<dbReference type="InterPro" id="IPR005151">
    <property type="entry name" value="Tail-specific_protease"/>
</dbReference>
<dbReference type="CDD" id="cd07563">
    <property type="entry name" value="Peptidase_S41_IRBP"/>
    <property type="match status" value="1"/>
</dbReference>
<keyword evidence="3" id="KW-1185">Reference proteome</keyword>
<dbReference type="Gene3D" id="3.90.226.10">
    <property type="entry name" value="2-enoyl-CoA Hydratase, Chain A, domain 1"/>
    <property type="match status" value="1"/>
</dbReference>
<protein>
    <recommendedName>
        <fullName evidence="1">Tail specific protease domain-containing protein</fullName>
    </recommendedName>
</protein>
<dbReference type="GO" id="GO:0008236">
    <property type="term" value="F:serine-type peptidase activity"/>
    <property type="evidence" value="ECO:0007669"/>
    <property type="project" value="InterPro"/>
</dbReference>
<organism evidence="2 3">
    <name type="scientific">Arenicella chitinivorans</name>
    <dbReference type="NCBI Taxonomy" id="1329800"/>
    <lineage>
        <taxon>Bacteria</taxon>
        <taxon>Pseudomonadati</taxon>
        <taxon>Pseudomonadota</taxon>
        <taxon>Gammaproteobacteria</taxon>
        <taxon>Arenicellales</taxon>
        <taxon>Arenicellaceae</taxon>
        <taxon>Arenicella</taxon>
    </lineage>
</organism>
<comment type="caution">
    <text evidence="2">The sequence shown here is derived from an EMBL/GenBank/DDBJ whole genome shotgun (WGS) entry which is preliminary data.</text>
</comment>
<dbReference type="AlphaFoldDB" id="A0A918VTS1"/>
<gene>
    <name evidence="2" type="ORF">GCM10008090_34840</name>
</gene>
<dbReference type="PANTHER" id="PTHR11261">
    <property type="entry name" value="INTERPHOTORECEPTOR RETINOID-BINDING PROTEIN"/>
    <property type="match status" value="1"/>
</dbReference>
<reference evidence="2" key="1">
    <citation type="journal article" date="2014" name="Int. J. Syst. Evol. Microbiol.">
        <title>Complete genome sequence of Corynebacterium casei LMG S-19264T (=DSM 44701T), isolated from a smear-ripened cheese.</title>
        <authorList>
            <consortium name="US DOE Joint Genome Institute (JGI-PGF)"/>
            <person name="Walter F."/>
            <person name="Albersmeier A."/>
            <person name="Kalinowski J."/>
            <person name="Ruckert C."/>
        </authorList>
    </citation>
    <scope>NUCLEOTIDE SEQUENCE</scope>
    <source>
        <strain evidence="2">KCTC 12711</strain>
    </source>
</reference>
<dbReference type="EMBL" id="BMXA01000011">
    <property type="protein sequence ID" value="GHA22047.1"/>
    <property type="molecule type" value="Genomic_DNA"/>
</dbReference>
<dbReference type="PANTHER" id="PTHR11261:SF3">
    <property type="entry name" value="RETINOL-BINDING PROTEIN 3"/>
    <property type="match status" value="1"/>
</dbReference>
<sequence length="275" mass="30807">MLAQNYVYPEVALKMNTYLVQQLEAGKYDRVRTLKELLGVLEADLKQVSDDGHIGLLLADEAADRSSVIVPTTDSQLEMVTETIAAETRPAIAYLQINTFSGHQKTRENLIEAMDRVLASDVLIIDLRNNHGGDPNNVALLSSYFLEENTVLWSIFDRENKQVIELRSVKNEKRYLGDLLILTSHETYSAAEAFAYTMKHADRAFIIGETTGGGAHLIDMIRVNDQLDMRVAVARAYNHVTKTNWERVGVIPHIMVNATEAKSAAIVYAKSESRR</sequence>
<dbReference type="Pfam" id="PF11918">
    <property type="entry name" value="Peptidase_S41_N"/>
    <property type="match status" value="1"/>
</dbReference>
<dbReference type="Pfam" id="PF03572">
    <property type="entry name" value="Peptidase_S41"/>
    <property type="match status" value="1"/>
</dbReference>
<proteinExistence type="predicted"/>
<dbReference type="GO" id="GO:0006508">
    <property type="term" value="P:proteolysis"/>
    <property type="evidence" value="ECO:0007669"/>
    <property type="project" value="InterPro"/>
</dbReference>
<accession>A0A918VTS1</accession>
<name>A0A918VTS1_9GAMM</name>
<dbReference type="SUPFAM" id="SSF52096">
    <property type="entry name" value="ClpP/crotonase"/>
    <property type="match status" value="1"/>
</dbReference>
<feature type="domain" description="Tail specific protease" evidence="1">
    <location>
        <begin position="65"/>
        <end position="257"/>
    </location>
</feature>
<reference evidence="2" key="2">
    <citation type="submission" date="2020-09" db="EMBL/GenBank/DDBJ databases">
        <authorList>
            <person name="Sun Q."/>
            <person name="Kim S."/>
        </authorList>
    </citation>
    <scope>NUCLEOTIDE SEQUENCE</scope>
    <source>
        <strain evidence="2">KCTC 12711</strain>
    </source>
</reference>
<evidence type="ECO:0000313" key="3">
    <source>
        <dbReference type="Proteomes" id="UP000614811"/>
    </source>
</evidence>
<dbReference type="SMART" id="SM00245">
    <property type="entry name" value="TSPc"/>
    <property type="match status" value="1"/>
</dbReference>
<dbReference type="Gene3D" id="3.30.750.44">
    <property type="match status" value="1"/>
</dbReference>
<dbReference type="Proteomes" id="UP000614811">
    <property type="component" value="Unassembled WGS sequence"/>
</dbReference>
<evidence type="ECO:0000313" key="2">
    <source>
        <dbReference type="EMBL" id="GHA22047.1"/>
    </source>
</evidence>
<evidence type="ECO:0000259" key="1">
    <source>
        <dbReference type="SMART" id="SM00245"/>
    </source>
</evidence>
<dbReference type="InterPro" id="IPR029045">
    <property type="entry name" value="ClpP/crotonase-like_dom_sf"/>
</dbReference>